<protein>
    <submittedName>
        <fullName evidence="1">Uncharacterized protein</fullName>
    </submittedName>
</protein>
<dbReference type="AlphaFoldDB" id="A0AAW1W6E6"/>
<sequence>MTARGRYHRNLLRDLIQLSAGRPKPLQYVLNAAFLATIYSDYLEATNITVWHCGSNYCSTDVLRQFANTQVLVHGCPNNLTLL</sequence>
<accession>A0AAW1W6E6</accession>
<comment type="caution">
    <text evidence="1">The sequence shown here is derived from an EMBL/GenBank/DDBJ whole genome shotgun (WGS) entry which is preliminary data.</text>
</comment>
<proteinExistence type="predicted"/>
<evidence type="ECO:0000313" key="2">
    <source>
        <dbReference type="Proteomes" id="UP001457282"/>
    </source>
</evidence>
<keyword evidence="2" id="KW-1185">Reference proteome</keyword>
<dbReference type="Proteomes" id="UP001457282">
    <property type="component" value="Unassembled WGS sequence"/>
</dbReference>
<reference evidence="1 2" key="1">
    <citation type="journal article" date="2023" name="G3 (Bethesda)">
        <title>A chromosome-length genome assembly and annotation of blackberry (Rubus argutus, cv. 'Hillquist').</title>
        <authorList>
            <person name="Bruna T."/>
            <person name="Aryal R."/>
            <person name="Dudchenko O."/>
            <person name="Sargent D.J."/>
            <person name="Mead D."/>
            <person name="Buti M."/>
            <person name="Cavallini A."/>
            <person name="Hytonen T."/>
            <person name="Andres J."/>
            <person name="Pham M."/>
            <person name="Weisz D."/>
            <person name="Mascagni F."/>
            <person name="Usai G."/>
            <person name="Natali L."/>
            <person name="Bassil N."/>
            <person name="Fernandez G.E."/>
            <person name="Lomsadze A."/>
            <person name="Armour M."/>
            <person name="Olukolu B."/>
            <person name="Poorten T."/>
            <person name="Britton C."/>
            <person name="Davik J."/>
            <person name="Ashrafi H."/>
            <person name="Aiden E.L."/>
            <person name="Borodovsky M."/>
            <person name="Worthington M."/>
        </authorList>
    </citation>
    <scope>NUCLEOTIDE SEQUENCE [LARGE SCALE GENOMIC DNA]</scope>
    <source>
        <strain evidence="1">PI 553951</strain>
    </source>
</reference>
<gene>
    <name evidence="1" type="ORF">M0R45_028874</name>
</gene>
<evidence type="ECO:0000313" key="1">
    <source>
        <dbReference type="EMBL" id="KAK9920319.1"/>
    </source>
</evidence>
<organism evidence="1 2">
    <name type="scientific">Rubus argutus</name>
    <name type="common">Southern blackberry</name>
    <dbReference type="NCBI Taxonomy" id="59490"/>
    <lineage>
        <taxon>Eukaryota</taxon>
        <taxon>Viridiplantae</taxon>
        <taxon>Streptophyta</taxon>
        <taxon>Embryophyta</taxon>
        <taxon>Tracheophyta</taxon>
        <taxon>Spermatophyta</taxon>
        <taxon>Magnoliopsida</taxon>
        <taxon>eudicotyledons</taxon>
        <taxon>Gunneridae</taxon>
        <taxon>Pentapetalae</taxon>
        <taxon>rosids</taxon>
        <taxon>fabids</taxon>
        <taxon>Rosales</taxon>
        <taxon>Rosaceae</taxon>
        <taxon>Rosoideae</taxon>
        <taxon>Rosoideae incertae sedis</taxon>
        <taxon>Rubus</taxon>
    </lineage>
</organism>
<dbReference type="EMBL" id="JBEDUW010000006">
    <property type="protein sequence ID" value="KAK9920319.1"/>
    <property type="molecule type" value="Genomic_DNA"/>
</dbReference>
<name>A0AAW1W6E6_RUBAR</name>